<keyword evidence="1" id="KW-0812">Transmembrane</keyword>
<dbReference type="EMBL" id="MU150236">
    <property type="protein sequence ID" value="KAF9467696.1"/>
    <property type="molecule type" value="Genomic_DNA"/>
</dbReference>
<keyword evidence="1" id="KW-0472">Membrane</keyword>
<name>A0A9P5YFM6_9AGAR</name>
<comment type="caution">
    <text evidence="2">The sequence shown here is derived from an EMBL/GenBank/DDBJ whole genome shotgun (WGS) entry which is preliminary data.</text>
</comment>
<accession>A0A9P5YFM6</accession>
<keyword evidence="2" id="KW-0808">Transferase</keyword>
<dbReference type="InterPro" id="IPR002495">
    <property type="entry name" value="Glyco_trans_8"/>
</dbReference>
<dbReference type="InterPro" id="IPR029044">
    <property type="entry name" value="Nucleotide-diphossugar_trans"/>
</dbReference>
<dbReference type="Pfam" id="PF01501">
    <property type="entry name" value="Glyco_transf_8"/>
    <property type="match status" value="1"/>
</dbReference>
<keyword evidence="3" id="KW-1185">Reference proteome</keyword>
<evidence type="ECO:0000256" key="1">
    <source>
        <dbReference type="SAM" id="Phobius"/>
    </source>
</evidence>
<dbReference type="GO" id="GO:0016757">
    <property type="term" value="F:glycosyltransferase activity"/>
    <property type="evidence" value="ECO:0007669"/>
    <property type="project" value="InterPro"/>
</dbReference>
<protein>
    <submittedName>
        <fullName evidence="2">Nucleotide-diphospho-sugar transferase</fullName>
    </submittedName>
</protein>
<proteinExistence type="predicted"/>
<dbReference type="Proteomes" id="UP000807353">
    <property type="component" value="Unassembled WGS sequence"/>
</dbReference>
<dbReference type="Gene3D" id="3.90.550.10">
    <property type="entry name" value="Spore Coat Polysaccharide Biosynthesis Protein SpsA, Chain A"/>
    <property type="match status" value="1"/>
</dbReference>
<evidence type="ECO:0000313" key="3">
    <source>
        <dbReference type="Proteomes" id="UP000807353"/>
    </source>
</evidence>
<dbReference type="InterPro" id="IPR050587">
    <property type="entry name" value="GNT1/Glycosyltrans_8"/>
</dbReference>
<keyword evidence="1" id="KW-1133">Transmembrane helix</keyword>
<dbReference type="PANTHER" id="PTHR11183">
    <property type="entry name" value="GLYCOGENIN SUBFAMILY MEMBER"/>
    <property type="match status" value="1"/>
</dbReference>
<dbReference type="OrthoDB" id="2014201at2759"/>
<dbReference type="SUPFAM" id="SSF53448">
    <property type="entry name" value="Nucleotide-diphospho-sugar transferases"/>
    <property type="match status" value="1"/>
</dbReference>
<dbReference type="AlphaFoldDB" id="A0A9P5YFM6"/>
<reference evidence="2" key="1">
    <citation type="submission" date="2020-11" db="EMBL/GenBank/DDBJ databases">
        <authorList>
            <consortium name="DOE Joint Genome Institute"/>
            <person name="Ahrendt S."/>
            <person name="Riley R."/>
            <person name="Andreopoulos W."/>
            <person name="Labutti K."/>
            <person name="Pangilinan J."/>
            <person name="Ruiz-Duenas F.J."/>
            <person name="Barrasa J.M."/>
            <person name="Sanchez-Garcia M."/>
            <person name="Camarero S."/>
            <person name="Miyauchi S."/>
            <person name="Serrano A."/>
            <person name="Linde D."/>
            <person name="Babiker R."/>
            <person name="Drula E."/>
            <person name="Ayuso-Fernandez I."/>
            <person name="Pacheco R."/>
            <person name="Padilla G."/>
            <person name="Ferreira P."/>
            <person name="Barriuso J."/>
            <person name="Kellner H."/>
            <person name="Castanera R."/>
            <person name="Alfaro M."/>
            <person name="Ramirez L."/>
            <person name="Pisabarro A.G."/>
            <person name="Kuo A."/>
            <person name="Tritt A."/>
            <person name="Lipzen A."/>
            <person name="He G."/>
            <person name="Yan M."/>
            <person name="Ng V."/>
            <person name="Cullen D."/>
            <person name="Martin F."/>
            <person name="Rosso M.-N."/>
            <person name="Henrissat B."/>
            <person name="Hibbett D."/>
            <person name="Martinez A.T."/>
            <person name="Grigoriev I.V."/>
        </authorList>
    </citation>
    <scope>NUCLEOTIDE SEQUENCE</scope>
    <source>
        <strain evidence="2">CBS 247.69</strain>
    </source>
</reference>
<feature type="transmembrane region" description="Helical" evidence="1">
    <location>
        <begin position="31"/>
        <end position="50"/>
    </location>
</feature>
<evidence type="ECO:0000313" key="2">
    <source>
        <dbReference type="EMBL" id="KAF9467696.1"/>
    </source>
</evidence>
<sequence length="362" mass="41246">MNFLFSRRNYSYTPLPSTHTTVLGYWPSRRWIVLSVVFLCALTGAIWGGLESLKSPIYSPQKNYQAMTQPPLVYAGGRISPREKRAIVSTLYSDSYAVGVAVLGHSVRRANTTARLILPYLEGHISGEALCMVRAVGWQPIPVPRIDPPHNGKGIYHRFVDQYTKLNIWALDKMNIEQAIYLDADTLVRRNFDELFDLPFNFAAVPDIYGDKRGFTVNFNAGVLVLRPSSEVLDVMKEKIETADFPLDQAEQSFLNLFFSANALRLPYEYNANLAIKKSSPTMWEGMKEEIRVVHYTLVKPFLDESLASSKILTEEELRKVMDSAAKKKSSMFAEEVQWWRDAYHKMMDDEEATKHCHGVMS</sequence>
<organism evidence="2 3">
    <name type="scientific">Collybia nuda</name>
    <dbReference type="NCBI Taxonomy" id="64659"/>
    <lineage>
        <taxon>Eukaryota</taxon>
        <taxon>Fungi</taxon>
        <taxon>Dikarya</taxon>
        <taxon>Basidiomycota</taxon>
        <taxon>Agaricomycotina</taxon>
        <taxon>Agaricomycetes</taxon>
        <taxon>Agaricomycetidae</taxon>
        <taxon>Agaricales</taxon>
        <taxon>Tricholomatineae</taxon>
        <taxon>Clitocybaceae</taxon>
        <taxon>Collybia</taxon>
    </lineage>
</organism>
<gene>
    <name evidence="2" type="ORF">BDZ94DRAFT_1280291</name>
</gene>